<dbReference type="InterPro" id="IPR033133">
    <property type="entry name" value="PUM-HD"/>
</dbReference>
<dbReference type="PROSITE" id="PS50303">
    <property type="entry name" value="PUM_HD"/>
    <property type="match status" value="1"/>
</dbReference>
<dbReference type="Proteomes" id="UP000729402">
    <property type="component" value="Unassembled WGS sequence"/>
</dbReference>
<protein>
    <recommendedName>
        <fullName evidence="3">PUM-HD domain-containing protein</fullName>
    </recommendedName>
</protein>
<evidence type="ECO:0000313" key="4">
    <source>
        <dbReference type="EMBL" id="KAG8073813.1"/>
    </source>
</evidence>
<dbReference type="PANTHER" id="PTHR12537:SF163">
    <property type="entry name" value="OS03G0191700 PROTEIN"/>
    <property type="match status" value="1"/>
</dbReference>
<feature type="repeat" description="Pumilio" evidence="2">
    <location>
        <begin position="466"/>
        <end position="503"/>
    </location>
</feature>
<dbReference type="AlphaFoldDB" id="A0A8J5SJI3"/>
<dbReference type="Pfam" id="PF00806">
    <property type="entry name" value="PUF"/>
    <property type="match status" value="6"/>
</dbReference>
<evidence type="ECO:0000256" key="1">
    <source>
        <dbReference type="ARBA" id="ARBA00022737"/>
    </source>
</evidence>
<evidence type="ECO:0000259" key="3">
    <source>
        <dbReference type="PROSITE" id="PS50303"/>
    </source>
</evidence>
<dbReference type="EMBL" id="JAAALK010000283">
    <property type="protein sequence ID" value="KAG8073813.1"/>
    <property type="molecule type" value="Genomic_DNA"/>
</dbReference>
<dbReference type="PANTHER" id="PTHR12537">
    <property type="entry name" value="RNA BINDING PROTEIN PUMILIO-RELATED"/>
    <property type="match status" value="1"/>
</dbReference>
<dbReference type="GO" id="GO:0010608">
    <property type="term" value="P:post-transcriptional regulation of gene expression"/>
    <property type="evidence" value="ECO:0007669"/>
    <property type="project" value="TreeGrafter"/>
</dbReference>
<keyword evidence="1" id="KW-0677">Repeat</keyword>
<feature type="domain" description="PUM-HD" evidence="3">
    <location>
        <begin position="325"/>
        <end position="638"/>
    </location>
</feature>
<reference evidence="4" key="1">
    <citation type="journal article" date="2021" name="bioRxiv">
        <title>Whole Genome Assembly and Annotation of Northern Wild Rice, Zizania palustris L., Supports a Whole Genome Duplication in the Zizania Genus.</title>
        <authorList>
            <person name="Haas M."/>
            <person name="Kono T."/>
            <person name="Macchietto M."/>
            <person name="Millas R."/>
            <person name="McGilp L."/>
            <person name="Shao M."/>
            <person name="Duquette J."/>
            <person name="Hirsch C.N."/>
            <person name="Kimball J."/>
        </authorList>
    </citation>
    <scope>NUCLEOTIDE SEQUENCE</scope>
    <source>
        <tissue evidence="4">Fresh leaf tissue</tissue>
    </source>
</reference>
<sequence>MVGSTVAAKEEREMELLLSEIPEVTAQHGQPGVGGLDGGGGGGAAAAEDYPQCYGVHCAARYRGYSAPRYGEDPYCPVVINRRDDGVHQGGGGAFHVPLSGGFLPSLALSRFTGSASSPASNPFVGRAPSPMVQAVDDAERLANQLNGLLVGDAAAAHAHAALMPQVSPAPTVKSVSLADVSAAHSAYYNFGAPGFSVHREPVLADQAMTAGYVSRSQCFAVDVGLDGYSSFPTSLDTSVGSFMYPRTRNGSGVGWGQGSVHPDHARPILLSGQSGAEHNWGYTSTGQIALYARGRNGGLPKSPYRGEDNLIVDEKNMPYLNRGKESRFRQHVNNRTVQPESTRMLRLRYENMVEVKGYIYFMAKDQNGCLVLQQKLEEGKHRVDEIFEGIIDHIAELMANAFANYLVQKLLDVCDEEQRLRIIAVLTEDPVRLVTVSLNAHGTRAIQKLIETIKIRKHIVLIISALQPSFIHLVNDPNGNHVINKCLTNFGAEENKAKIIVEICTHGFHLAQDRFGNYAVQYVLDLKIPAVNAHLASSQFEGSYVYLSKQKVGSNVVEKCLEVFPDDGKAAIILELTSASHFEQLLQDPFANYVIYTALVQTRGHLRNTLVESIRPHEKAIRTNPWCKRICKALSRR</sequence>
<dbReference type="SMART" id="SM00025">
    <property type="entry name" value="Pumilio"/>
    <property type="match status" value="7"/>
</dbReference>
<dbReference type="GO" id="GO:0003729">
    <property type="term" value="F:mRNA binding"/>
    <property type="evidence" value="ECO:0007669"/>
    <property type="project" value="TreeGrafter"/>
</dbReference>
<dbReference type="GO" id="GO:0005737">
    <property type="term" value="C:cytoplasm"/>
    <property type="evidence" value="ECO:0007669"/>
    <property type="project" value="TreeGrafter"/>
</dbReference>
<feature type="repeat" description="Pumilio" evidence="2">
    <location>
        <begin position="540"/>
        <end position="576"/>
    </location>
</feature>
<evidence type="ECO:0000313" key="5">
    <source>
        <dbReference type="Proteomes" id="UP000729402"/>
    </source>
</evidence>
<proteinExistence type="predicted"/>
<gene>
    <name evidence="4" type="ORF">GUJ93_ZPchr0006g44375</name>
</gene>
<evidence type="ECO:0000256" key="2">
    <source>
        <dbReference type="PROSITE-ProRule" id="PRU00317"/>
    </source>
</evidence>
<keyword evidence="5" id="KW-1185">Reference proteome</keyword>
<dbReference type="InterPro" id="IPR001313">
    <property type="entry name" value="Pumilio_RNA-bd_rpt"/>
</dbReference>
<dbReference type="OrthoDB" id="668540at2759"/>
<organism evidence="4 5">
    <name type="scientific">Zizania palustris</name>
    <name type="common">Northern wild rice</name>
    <dbReference type="NCBI Taxonomy" id="103762"/>
    <lineage>
        <taxon>Eukaryota</taxon>
        <taxon>Viridiplantae</taxon>
        <taxon>Streptophyta</taxon>
        <taxon>Embryophyta</taxon>
        <taxon>Tracheophyta</taxon>
        <taxon>Spermatophyta</taxon>
        <taxon>Magnoliopsida</taxon>
        <taxon>Liliopsida</taxon>
        <taxon>Poales</taxon>
        <taxon>Poaceae</taxon>
        <taxon>BOP clade</taxon>
        <taxon>Oryzoideae</taxon>
        <taxon>Oryzeae</taxon>
        <taxon>Zizaniinae</taxon>
        <taxon>Zizania</taxon>
    </lineage>
</organism>
<name>A0A8J5SJI3_ZIZPA</name>
<reference evidence="4" key="2">
    <citation type="submission" date="2021-02" db="EMBL/GenBank/DDBJ databases">
        <authorList>
            <person name="Kimball J.A."/>
            <person name="Haas M.W."/>
            <person name="Macchietto M."/>
            <person name="Kono T."/>
            <person name="Duquette J."/>
            <person name="Shao M."/>
        </authorList>
    </citation>
    <scope>NUCLEOTIDE SEQUENCE</scope>
    <source>
        <tissue evidence="4">Fresh leaf tissue</tissue>
    </source>
</reference>
<accession>A0A8J5SJI3</accession>
<comment type="caution">
    <text evidence="4">The sequence shown here is derived from an EMBL/GenBank/DDBJ whole genome shotgun (WGS) entry which is preliminary data.</text>
</comment>
<dbReference type="PROSITE" id="PS50302">
    <property type="entry name" value="PUM"/>
    <property type="match status" value="3"/>
</dbReference>
<feature type="repeat" description="Pumilio" evidence="2">
    <location>
        <begin position="390"/>
        <end position="425"/>
    </location>
</feature>